<dbReference type="SMART" id="SM00829">
    <property type="entry name" value="PKS_ER"/>
    <property type="match status" value="1"/>
</dbReference>
<dbReference type="RefSeq" id="WP_066174768.1">
    <property type="nucleotide sequence ID" value="NZ_LQZT01000001.1"/>
</dbReference>
<accession>A0A1C1Z1U1</accession>
<dbReference type="STRING" id="1480615.AWJ14_09825"/>
<dbReference type="PANTHER" id="PTHR48106">
    <property type="entry name" value="QUINONE OXIDOREDUCTASE PIG3-RELATED"/>
    <property type="match status" value="1"/>
</dbReference>
<dbReference type="InterPro" id="IPR011032">
    <property type="entry name" value="GroES-like_sf"/>
</dbReference>
<dbReference type="SUPFAM" id="SSF51735">
    <property type="entry name" value="NAD(P)-binding Rossmann-fold domains"/>
    <property type="match status" value="1"/>
</dbReference>
<dbReference type="InterPro" id="IPR020843">
    <property type="entry name" value="ER"/>
</dbReference>
<dbReference type="GO" id="GO:0016651">
    <property type="term" value="F:oxidoreductase activity, acting on NAD(P)H"/>
    <property type="evidence" value="ECO:0007669"/>
    <property type="project" value="TreeGrafter"/>
</dbReference>
<dbReference type="OrthoDB" id="9780520at2"/>
<evidence type="ECO:0000313" key="5">
    <source>
        <dbReference type="Proteomes" id="UP000094795"/>
    </source>
</evidence>
<sequence length="326" mass="34570">MRAIEIRKPGGPEVLTLTERDTPVPGESELLVRVLAAGVNRPDCLQRQGAYPPPPGASDIPGLEIAGEVAEVGSAVRRFKPGDRVCALVPGGGYAEFATVDETNALPAPGGLTMTEAAAIPETFFTVWHNVFQRGGLKAGETLLVHGGSSGIGTTAIQLAKAFGARVLATAGSEAKCAAIRELGADMAINYRDTDFVEAAKQATDGKGVELILDMVGGDYISRNYQAAAVEGRIVQIAFLKGRKAEADFALLMTKRLTHTGSTLRARDVAFKAAIADELRQHVWPLLSERKVLPVMDSIYPMDQAAAAHQRMEDGDHVGKIVLDMG</sequence>
<dbReference type="NCBIfam" id="TIGR02824">
    <property type="entry name" value="quinone_pig3"/>
    <property type="match status" value="1"/>
</dbReference>
<dbReference type="Proteomes" id="UP000094795">
    <property type="component" value="Unassembled WGS sequence"/>
</dbReference>
<protein>
    <submittedName>
        <fullName evidence="4">NAD(P)H-quinone oxidoreductase</fullName>
    </submittedName>
</protein>
<evidence type="ECO:0000256" key="1">
    <source>
        <dbReference type="ARBA" id="ARBA00022857"/>
    </source>
</evidence>
<dbReference type="Gene3D" id="3.90.180.10">
    <property type="entry name" value="Medium-chain alcohol dehydrogenases, catalytic domain"/>
    <property type="match status" value="1"/>
</dbReference>
<dbReference type="InterPro" id="IPR036291">
    <property type="entry name" value="NAD(P)-bd_dom_sf"/>
</dbReference>
<dbReference type="Gene3D" id="3.40.50.720">
    <property type="entry name" value="NAD(P)-binding Rossmann-like Domain"/>
    <property type="match status" value="1"/>
</dbReference>
<evidence type="ECO:0000256" key="2">
    <source>
        <dbReference type="ARBA" id="ARBA00023002"/>
    </source>
</evidence>
<dbReference type="Pfam" id="PF08240">
    <property type="entry name" value="ADH_N"/>
    <property type="match status" value="1"/>
</dbReference>
<dbReference type="SUPFAM" id="SSF50129">
    <property type="entry name" value="GroES-like"/>
    <property type="match status" value="1"/>
</dbReference>
<name>A0A1C1Z1U1_9HYPH</name>
<dbReference type="AlphaFoldDB" id="A0A1C1Z1U1"/>
<dbReference type="InterPro" id="IPR013149">
    <property type="entry name" value="ADH-like_C"/>
</dbReference>
<dbReference type="EMBL" id="LQZT01000001">
    <property type="protein sequence ID" value="OCW59646.1"/>
    <property type="molecule type" value="Genomic_DNA"/>
</dbReference>
<evidence type="ECO:0000313" key="4">
    <source>
        <dbReference type="EMBL" id="OCW59646.1"/>
    </source>
</evidence>
<gene>
    <name evidence="4" type="ORF">AWJ14_09825</name>
</gene>
<dbReference type="InterPro" id="IPR014189">
    <property type="entry name" value="Quinone_OxRdtase_PIG3"/>
</dbReference>
<dbReference type="GO" id="GO:0070402">
    <property type="term" value="F:NADPH binding"/>
    <property type="evidence" value="ECO:0007669"/>
    <property type="project" value="TreeGrafter"/>
</dbReference>
<dbReference type="PANTHER" id="PTHR48106:SF8">
    <property type="entry name" value="OS02G0805600 PROTEIN"/>
    <property type="match status" value="1"/>
</dbReference>
<feature type="domain" description="Enoyl reductase (ER)" evidence="3">
    <location>
        <begin position="10"/>
        <end position="323"/>
    </location>
</feature>
<dbReference type="Pfam" id="PF00107">
    <property type="entry name" value="ADH_zinc_N"/>
    <property type="match status" value="1"/>
</dbReference>
<keyword evidence="2" id="KW-0560">Oxidoreductase</keyword>
<keyword evidence="1" id="KW-0521">NADP</keyword>
<dbReference type="CDD" id="cd05276">
    <property type="entry name" value="p53_inducible_oxidoreductase"/>
    <property type="match status" value="1"/>
</dbReference>
<evidence type="ECO:0000259" key="3">
    <source>
        <dbReference type="SMART" id="SM00829"/>
    </source>
</evidence>
<dbReference type="InterPro" id="IPR013154">
    <property type="entry name" value="ADH-like_N"/>
</dbReference>
<organism evidence="4 5">
    <name type="scientific">Hoeflea olei</name>
    <dbReference type="NCBI Taxonomy" id="1480615"/>
    <lineage>
        <taxon>Bacteria</taxon>
        <taxon>Pseudomonadati</taxon>
        <taxon>Pseudomonadota</taxon>
        <taxon>Alphaproteobacteria</taxon>
        <taxon>Hyphomicrobiales</taxon>
        <taxon>Rhizobiaceae</taxon>
        <taxon>Hoeflea</taxon>
    </lineage>
</organism>
<keyword evidence="5" id="KW-1185">Reference proteome</keyword>
<proteinExistence type="predicted"/>
<comment type="caution">
    <text evidence="4">The sequence shown here is derived from an EMBL/GenBank/DDBJ whole genome shotgun (WGS) entry which is preliminary data.</text>
</comment>
<reference evidence="4 5" key="1">
    <citation type="submission" date="2015-12" db="EMBL/GenBank/DDBJ databases">
        <authorList>
            <person name="Shamseldin A."/>
            <person name="Moawad H."/>
            <person name="Abd El-Rahim W.M."/>
            <person name="Sadowsky M.J."/>
        </authorList>
    </citation>
    <scope>NUCLEOTIDE SEQUENCE [LARGE SCALE GENOMIC DNA]</scope>
    <source>
        <strain evidence="4 5">JC234</strain>
    </source>
</reference>